<sequence>MIGYDSRNTLTFNFMDSTEACGAERHVKHKGDKGDGNSSPWLDNDGFDWKYAQWTSLPYPGGVHQGRRFDTEHCFLTSDNMFMVPTYEKDGQGGFSVWDHEKRTWSHSKIDRRCSCHEEVVENGSKFKVKEHKRLRFEHPNLFAVVYQSYRKNAPLRGRTSTNVEEAIDTVVIQWKDEHGRDHLTGVQLVNHQVYSCHDIKIGRNILPSELSLAASPNNPYHYTYDNTPRKFKHQGDHASRCENTTLFLLGPHGSGWFDITIADRPSKTPVDIMYHHDHGHEDIDAKAGFFHDLPALEADRPRAVYHDSQIWIFGKNPQGVSVWSIDASSEHGSSSRHGYEITHESQGGDSPGDLTCASCDDGILVYGGCDNPKDCSTNLRAGETIMRMREKAKDKVMVDLALVQEELVQALVQALVQVELVQVAQVLVQVPGLAVQAQAQAPDLAVQVQVVQTLVLALALDLVQVPDLAIQVQVVLALVLALAQVELDQVAQALDLDLVQVELDQVKQVLVQVPDLAVQVQVAQALVLDLAQVELVQVELVQVVLALVQALAQVELDQVAQAQ</sequence>
<reference evidence="1" key="1">
    <citation type="journal article" date="2020" name="Fungal Divers.">
        <title>Resolving the Mortierellaceae phylogeny through synthesis of multi-gene phylogenetics and phylogenomics.</title>
        <authorList>
            <person name="Vandepol N."/>
            <person name="Liber J."/>
            <person name="Desiro A."/>
            <person name="Na H."/>
            <person name="Kennedy M."/>
            <person name="Barry K."/>
            <person name="Grigoriev I.V."/>
            <person name="Miller A.N."/>
            <person name="O'Donnell K."/>
            <person name="Stajich J.E."/>
            <person name="Bonito G."/>
        </authorList>
    </citation>
    <scope>NUCLEOTIDE SEQUENCE</scope>
    <source>
        <strain evidence="1">KOD948</strain>
    </source>
</reference>
<evidence type="ECO:0000313" key="1">
    <source>
        <dbReference type="EMBL" id="KAG0248564.1"/>
    </source>
</evidence>
<feature type="non-terminal residue" evidence="1">
    <location>
        <position position="1"/>
    </location>
</feature>
<keyword evidence="2" id="KW-1185">Reference proteome</keyword>
<protein>
    <submittedName>
        <fullName evidence="1">Uncharacterized protein</fullName>
    </submittedName>
</protein>
<dbReference type="OrthoDB" id="2440121at2759"/>
<proteinExistence type="predicted"/>
<dbReference type="Proteomes" id="UP000726737">
    <property type="component" value="Unassembled WGS sequence"/>
</dbReference>
<name>A0A9P6TV62_9FUNG</name>
<gene>
    <name evidence="1" type="ORF">BG011_010134</name>
</gene>
<organism evidence="1 2">
    <name type="scientific">Mortierella polycephala</name>
    <dbReference type="NCBI Taxonomy" id="41804"/>
    <lineage>
        <taxon>Eukaryota</taxon>
        <taxon>Fungi</taxon>
        <taxon>Fungi incertae sedis</taxon>
        <taxon>Mucoromycota</taxon>
        <taxon>Mortierellomycotina</taxon>
        <taxon>Mortierellomycetes</taxon>
        <taxon>Mortierellales</taxon>
        <taxon>Mortierellaceae</taxon>
        <taxon>Mortierella</taxon>
    </lineage>
</organism>
<comment type="caution">
    <text evidence="1">The sequence shown here is derived from an EMBL/GenBank/DDBJ whole genome shotgun (WGS) entry which is preliminary data.</text>
</comment>
<accession>A0A9P6TV62</accession>
<evidence type="ECO:0000313" key="2">
    <source>
        <dbReference type="Proteomes" id="UP000726737"/>
    </source>
</evidence>
<dbReference type="AlphaFoldDB" id="A0A9P6TV62"/>
<dbReference type="EMBL" id="JAAAJA010000965">
    <property type="protein sequence ID" value="KAG0248564.1"/>
    <property type="molecule type" value="Genomic_DNA"/>
</dbReference>